<accession>G2J875</accession>
<evidence type="ECO:0000313" key="1">
    <source>
        <dbReference type="EMBL" id="CCD28972.1"/>
    </source>
</evidence>
<dbReference type="RefSeq" id="WP_006682222.1">
    <property type="nucleotide sequence ID" value="NZ_CAFB01000035.1"/>
</dbReference>
<dbReference type="Proteomes" id="UP000054051">
    <property type="component" value="Unassembled WGS sequence"/>
</dbReference>
<evidence type="ECO:0000313" key="2">
    <source>
        <dbReference type="Proteomes" id="UP000054051"/>
    </source>
</evidence>
<name>G2J875_9BURK</name>
<organism evidence="1 2">
    <name type="scientific">Candidatus Glomeribacter gigasporarum BEG34</name>
    <dbReference type="NCBI Taxonomy" id="1070319"/>
    <lineage>
        <taxon>Bacteria</taxon>
        <taxon>Pseudomonadati</taxon>
        <taxon>Pseudomonadota</taxon>
        <taxon>Betaproteobacteria</taxon>
        <taxon>Burkholderiales</taxon>
        <taxon>Burkholderiaceae</taxon>
        <taxon>Candidatus Glomeribacter</taxon>
    </lineage>
</organism>
<dbReference type="EMBL" id="CAFB01000035">
    <property type="protein sequence ID" value="CCD28972.1"/>
    <property type="molecule type" value="Genomic_DNA"/>
</dbReference>
<sequence length="61" mass="6491">MTHTETTRESACHLERASRCLASLANAMSEARRITDAICHALSDVTRAGAVFRTTGNVAAS</sequence>
<reference evidence="1 2" key="1">
    <citation type="submission" date="2011-08" db="EMBL/GenBank/DDBJ databases">
        <title>The genome of the obligate endobacterium of an arbuscular mycorrhizal fungus reveals an interphylum network of nutritional interactions.</title>
        <authorList>
            <person name="Ghignone S."/>
            <person name="Salvioli A."/>
            <person name="Anca I."/>
            <person name="Lumini E."/>
            <person name="Ortu G."/>
            <person name="Petiti L."/>
            <person name="Cruveiller S."/>
            <person name="Bianciotto V."/>
            <person name="Piffanelli P."/>
            <person name="Lanfranco L."/>
            <person name="Bonfante P."/>
        </authorList>
    </citation>
    <scope>NUCLEOTIDE SEQUENCE [LARGE SCALE GENOMIC DNA]</scope>
    <source>
        <strain evidence="1 2">BEG34</strain>
    </source>
</reference>
<proteinExistence type="predicted"/>
<comment type="caution">
    <text evidence="1">The sequence shown here is derived from an EMBL/GenBank/DDBJ whole genome shotgun (WGS) entry which is preliminary data.</text>
</comment>
<dbReference type="AlphaFoldDB" id="G2J875"/>
<dbReference type="STRING" id="1070319.CAGGBEG34_190147"/>
<gene>
    <name evidence="1" type="ORF">CAGGBEG34_190147</name>
</gene>
<protein>
    <submittedName>
        <fullName evidence="1">Uncharacterized protein</fullName>
    </submittedName>
</protein>
<keyword evidence="2" id="KW-1185">Reference proteome</keyword>